<dbReference type="Proteomes" id="UP000003835">
    <property type="component" value="Unassembled WGS sequence"/>
</dbReference>
<organism evidence="1 2">
    <name type="scientific">Coleofasciculus chthonoplastes PCC 7420</name>
    <dbReference type="NCBI Taxonomy" id="118168"/>
    <lineage>
        <taxon>Bacteria</taxon>
        <taxon>Bacillati</taxon>
        <taxon>Cyanobacteriota</taxon>
        <taxon>Cyanophyceae</taxon>
        <taxon>Coleofasciculales</taxon>
        <taxon>Coleofasciculaceae</taxon>
        <taxon>Coleofasciculus</taxon>
    </lineage>
</organism>
<evidence type="ECO:0000313" key="2">
    <source>
        <dbReference type="Proteomes" id="UP000003835"/>
    </source>
</evidence>
<evidence type="ECO:0008006" key="3">
    <source>
        <dbReference type="Google" id="ProtNLM"/>
    </source>
</evidence>
<keyword evidence="2" id="KW-1185">Reference proteome</keyword>
<protein>
    <recommendedName>
        <fullName evidence="3">DUF3368 domain-containing protein</fullName>
    </recommendedName>
</protein>
<dbReference type="STRING" id="118168.MC7420_4519"/>
<sequence>MSTMPEPLIIVNTSPLLYLHQVNCLELLQQLYSTITVPPAVPQELEVGKRQGVDVPIVNAIEWIQIRPVASAALIPAIVDLGQGEAEVIALGLENPDSLLVFDDQLARRIANLNELKYTGTLGVLVKAKQLGYLPLIAPIIIRLRTQGMWLTDKIIDDVRQISRRVMAASIPWQKLNKGNVNG</sequence>
<accession>B4VP71</accession>
<dbReference type="HOGENOM" id="CLU_115769_1_0_3"/>
<dbReference type="eggNOG" id="COG2405">
    <property type="taxonomic scope" value="Bacteria"/>
</dbReference>
<dbReference type="EMBL" id="DS989846">
    <property type="protein sequence ID" value="EDX76263.1"/>
    <property type="molecule type" value="Genomic_DNA"/>
</dbReference>
<dbReference type="PANTHER" id="PTHR39550">
    <property type="entry name" value="SLL0658 PROTEIN"/>
    <property type="match status" value="1"/>
</dbReference>
<evidence type="ECO:0000313" key="1">
    <source>
        <dbReference type="EMBL" id="EDX76263.1"/>
    </source>
</evidence>
<dbReference type="PANTHER" id="PTHR39550:SF1">
    <property type="entry name" value="SLL0658 PROTEIN"/>
    <property type="match status" value="1"/>
</dbReference>
<dbReference type="InterPro" id="IPR021799">
    <property type="entry name" value="PIN-like_prokaryotic"/>
</dbReference>
<dbReference type="AlphaFoldDB" id="B4VP71"/>
<dbReference type="Pfam" id="PF11848">
    <property type="entry name" value="DUF3368"/>
    <property type="match status" value="1"/>
</dbReference>
<reference evidence="1 2" key="1">
    <citation type="submission" date="2008-07" db="EMBL/GenBank/DDBJ databases">
        <authorList>
            <person name="Tandeau de Marsac N."/>
            <person name="Ferriera S."/>
            <person name="Johnson J."/>
            <person name="Kravitz S."/>
            <person name="Beeson K."/>
            <person name="Sutton G."/>
            <person name="Rogers Y.-H."/>
            <person name="Friedman R."/>
            <person name="Frazier M."/>
            <person name="Venter J.C."/>
        </authorList>
    </citation>
    <scope>NUCLEOTIDE SEQUENCE [LARGE SCALE GENOMIC DNA]</scope>
    <source>
        <strain evidence="1 2">PCC 7420</strain>
    </source>
</reference>
<name>B4VP71_9CYAN</name>
<gene>
    <name evidence="1" type="ORF">MC7420_4519</name>
</gene>
<proteinExistence type="predicted"/>